<reference evidence="2 3" key="1">
    <citation type="journal article" date="2019" name="Sci. Rep.">
        <title>Comparative genomics of chytrid fungi reveal insights into the obligate biotrophic and pathogenic lifestyle of Synchytrium endobioticum.</title>
        <authorList>
            <person name="van de Vossenberg B.T.L.H."/>
            <person name="Warris S."/>
            <person name="Nguyen H.D.T."/>
            <person name="van Gent-Pelzer M.P.E."/>
            <person name="Joly D.L."/>
            <person name="van de Geest H.C."/>
            <person name="Bonants P.J.M."/>
            <person name="Smith D.S."/>
            <person name="Levesque C.A."/>
            <person name="van der Lee T.A.J."/>
        </authorList>
    </citation>
    <scope>NUCLEOTIDE SEQUENCE [LARGE SCALE GENOMIC DNA]</scope>
    <source>
        <strain evidence="2 3">CBS 675.73</strain>
    </source>
</reference>
<feature type="transmembrane region" description="Helical" evidence="1">
    <location>
        <begin position="57"/>
        <end position="79"/>
    </location>
</feature>
<dbReference type="OrthoDB" id="2103755at2759"/>
<dbReference type="EMBL" id="QEAP01001510">
    <property type="protein sequence ID" value="TPX44147.1"/>
    <property type="molecule type" value="Genomic_DNA"/>
</dbReference>
<keyword evidence="1" id="KW-0812">Transmembrane</keyword>
<gene>
    <name evidence="2" type="ORF">CcCBS67573_g10425</name>
</gene>
<organism evidence="2 3">
    <name type="scientific">Chytriomyces confervae</name>
    <dbReference type="NCBI Taxonomy" id="246404"/>
    <lineage>
        <taxon>Eukaryota</taxon>
        <taxon>Fungi</taxon>
        <taxon>Fungi incertae sedis</taxon>
        <taxon>Chytridiomycota</taxon>
        <taxon>Chytridiomycota incertae sedis</taxon>
        <taxon>Chytridiomycetes</taxon>
        <taxon>Chytridiales</taxon>
        <taxon>Chytriomycetaceae</taxon>
        <taxon>Chytriomyces</taxon>
    </lineage>
</organism>
<keyword evidence="1" id="KW-1133">Transmembrane helix</keyword>
<evidence type="ECO:0000313" key="2">
    <source>
        <dbReference type="EMBL" id="TPX44147.1"/>
    </source>
</evidence>
<evidence type="ECO:0000313" key="3">
    <source>
        <dbReference type="Proteomes" id="UP000320333"/>
    </source>
</evidence>
<protein>
    <submittedName>
        <fullName evidence="2">Uncharacterized protein</fullName>
    </submittedName>
</protein>
<dbReference type="AlphaFoldDB" id="A0A507CY57"/>
<sequence>MNRKIEADTAVSDSLPAPISLLTLQTPPLQTTASHEEAYILNGNPAVKKHSAPKSCFTYLAIGVMALAAVFLTCAASKMHGDPLAPSTSAVMHAAATPQAAVEPIVLIARDYAPKKKCAPKLQPISTDPQAQAPLRPQVLVGQQPVQVTPVATEYIGKAPEKVTYLQHEQMIGNVTFKQTDKEQPFLYMDATVPGFLNISCNATVVMIHASNLTALFTELDVQDHLLIPLDYPSCGQRGMLNGTMTTVPGYRAVRAITVLSEEEGLVRVDTIVMDLLANVDIDIVMASHPNMTTFPSDTNMTRRWDKSGSHDFRFDHDLHWGQDFAWAKEFTGGAINTNNRIDFDLKTHFLYHVEWSVHIKIKWFKIDCGFQVGGNMDFELTPSMQMNGNFTLKAGIQKYTPVLPVFSIWGMASAGIYGSIELGVELKIAGEFDVSLPITIQQQPWSYSWNNGKSASSGGLVTYEIDLDYRVDGKIVPKIYVMPGLGVGISVLSKPVAGVEIGFNSVFVDTLDMHVPPRDDCYVSNKVTYEGTVIVSGVAGFPTSVDSKLQRWNIWSKPLVPELVLDQRCLARVSANSGPWSTGHVPLLKGHF</sequence>
<evidence type="ECO:0000256" key="1">
    <source>
        <dbReference type="SAM" id="Phobius"/>
    </source>
</evidence>
<name>A0A507CY57_9FUNG</name>
<keyword evidence="1" id="KW-0472">Membrane</keyword>
<keyword evidence="3" id="KW-1185">Reference proteome</keyword>
<accession>A0A507CY57</accession>
<comment type="caution">
    <text evidence="2">The sequence shown here is derived from an EMBL/GenBank/DDBJ whole genome shotgun (WGS) entry which is preliminary data.</text>
</comment>
<proteinExistence type="predicted"/>
<dbReference type="Proteomes" id="UP000320333">
    <property type="component" value="Unassembled WGS sequence"/>
</dbReference>